<dbReference type="Proteomes" id="UP000060487">
    <property type="component" value="Unassembled WGS sequence"/>
</dbReference>
<gene>
    <name evidence="1" type="ORF">ASN18_1825</name>
</gene>
<organism evidence="1 2">
    <name type="scientific">Candidatus Magnetominusculus xianensis</name>
    <dbReference type="NCBI Taxonomy" id="1748249"/>
    <lineage>
        <taxon>Bacteria</taxon>
        <taxon>Pseudomonadati</taxon>
        <taxon>Nitrospirota</taxon>
        <taxon>Nitrospiria</taxon>
        <taxon>Nitrospirales</taxon>
        <taxon>Nitrospiraceae</taxon>
        <taxon>Candidatus Magnetominusculus</taxon>
    </lineage>
</organism>
<proteinExistence type="predicted"/>
<protein>
    <submittedName>
        <fullName evidence="1">General secretion pathway protein GspH</fullName>
    </submittedName>
</protein>
<evidence type="ECO:0000313" key="1">
    <source>
        <dbReference type="EMBL" id="KWT85007.1"/>
    </source>
</evidence>
<accession>A0ABR5SG71</accession>
<evidence type="ECO:0000313" key="2">
    <source>
        <dbReference type="Proteomes" id="UP000060487"/>
    </source>
</evidence>
<name>A0ABR5SG71_9BACT</name>
<sequence length="129" mass="13998">MLILAIALSVVAVKLTSRMPETLLKSAARTLLADLRYASVLASSKGKDVKVTVDLNALAYTFNGKTRSFPENTKIVIKDAEDKEFRRGRWQVVFYAVGGSTGGEISLSTRKKTLTIAIDPIAGAMLTKH</sequence>
<comment type="caution">
    <text evidence="1">The sequence shown here is derived from an EMBL/GenBank/DDBJ whole genome shotgun (WGS) entry which is preliminary data.</text>
</comment>
<dbReference type="EMBL" id="LNQR01000066">
    <property type="protein sequence ID" value="KWT85007.1"/>
    <property type="molecule type" value="Genomic_DNA"/>
</dbReference>
<reference evidence="1 2" key="1">
    <citation type="submission" date="2015-11" db="EMBL/GenBank/DDBJ databases">
        <authorList>
            <person name="Lin W."/>
        </authorList>
    </citation>
    <scope>NUCLEOTIDE SEQUENCE [LARGE SCALE GENOMIC DNA]</scope>
    <source>
        <strain evidence="1 2">HCH-1</strain>
    </source>
</reference>
<keyword evidence="2" id="KW-1185">Reference proteome</keyword>